<dbReference type="EC" id="2.7.1.170" evidence="1"/>
<dbReference type="InterPro" id="IPR043129">
    <property type="entry name" value="ATPase_NBD"/>
</dbReference>
<dbReference type="InterPro" id="IPR005338">
    <property type="entry name" value="Anhydro_N_Ac-Mur_kinase"/>
</dbReference>
<dbReference type="PANTHER" id="PTHR30605:SF0">
    <property type="entry name" value="ANHYDRO-N-ACETYLMURAMIC ACID KINASE"/>
    <property type="match status" value="1"/>
</dbReference>
<dbReference type="PANTHER" id="PTHR30605">
    <property type="entry name" value="ANHYDRO-N-ACETYLMURAMIC ACID KINASE"/>
    <property type="match status" value="1"/>
</dbReference>
<keyword evidence="1" id="KW-0547">Nucleotide-binding</keyword>
<keyword evidence="1" id="KW-0119">Carbohydrate metabolism</keyword>
<accession>A0ABT3TAT9</accession>
<name>A0ABT3TAT9_9GAMM</name>
<comment type="pathway">
    <text evidence="1">Amino-sugar metabolism; 1,6-anhydro-N-acetylmuramate degradation.</text>
</comment>
<keyword evidence="3" id="KW-1185">Reference proteome</keyword>
<keyword evidence="1 2" id="KW-0808">Transferase</keyword>
<feature type="binding site" evidence="1">
    <location>
        <begin position="10"/>
        <end position="17"/>
    </location>
    <ligand>
        <name>ATP</name>
        <dbReference type="ChEBI" id="CHEBI:30616"/>
    </ligand>
</feature>
<dbReference type="RefSeq" id="WP_279250951.1">
    <property type="nucleotide sequence ID" value="NZ_SHNO01000003.1"/>
</dbReference>
<reference evidence="2" key="1">
    <citation type="submission" date="2019-02" db="EMBL/GenBank/DDBJ databases">
        <authorList>
            <person name="Li S.-H."/>
        </authorList>
    </citation>
    <scope>NUCLEOTIDE SEQUENCE</scope>
    <source>
        <strain evidence="2">IMCC11814</strain>
    </source>
</reference>
<evidence type="ECO:0000256" key="1">
    <source>
        <dbReference type="HAMAP-Rule" id="MF_01270"/>
    </source>
</evidence>
<dbReference type="HAMAP" id="MF_01270">
    <property type="entry name" value="AnhMurNAc_kinase"/>
    <property type="match status" value="1"/>
</dbReference>
<gene>
    <name evidence="1" type="primary">anmK</name>
    <name evidence="2" type="ORF">EYC82_17610</name>
</gene>
<evidence type="ECO:0000313" key="3">
    <source>
        <dbReference type="Proteomes" id="UP001143304"/>
    </source>
</evidence>
<comment type="pathway">
    <text evidence="1">Cell wall biogenesis; peptidoglycan recycling.</text>
</comment>
<comment type="function">
    <text evidence="1">Catalyzes the specific phosphorylation of 1,6-anhydro-N-acetylmuramic acid (anhMurNAc) with the simultaneous cleavage of the 1,6-anhydro ring, generating MurNAc-6-P. Is required for the utilization of anhMurNAc either imported from the medium or derived from its own cell wall murein, and thus plays a role in cell wall recycling.</text>
</comment>
<proteinExistence type="inferred from homology"/>
<sequence>MPLYVGLMSGTSVDAIDCALVSCQGCEAEVLTTYEYPIPQRLKNEIAALSQPGANEIERMGVLDRELGALFASAALSLLKNAHVDPGEVAAIGTHGQTIRHRPASVTENTQPGFTLQIGDPNTIAETTGITTVADFRRRDVAAGGEGAPLAPAFHAATLSAEGVNRAIVNIGGIANVTLLEGSELLAGFDTGPGNTLLDHWIQENRGEECDRGGRWSAAGNIDEQLLKRLLNHPFFTLTGPRSTGKEAFNLPWLKKLLVQSTAITPGDVQTTLVEFTAKSIALAIKHHALLPTEIFVCGGGAHNTHLMQRLAVHAEPARLDTTAALGLDPDWVEAAAFAWLACQTLTSSAGNAPVVTGAAGERILGGIYPGGEPTRGAS</sequence>
<keyword evidence="1" id="KW-0067">ATP-binding</keyword>
<dbReference type="EMBL" id="SHNO01000003">
    <property type="protein sequence ID" value="MCX2979159.1"/>
    <property type="molecule type" value="Genomic_DNA"/>
</dbReference>
<dbReference type="Proteomes" id="UP001143304">
    <property type="component" value="Unassembled WGS sequence"/>
</dbReference>
<comment type="catalytic activity">
    <reaction evidence="1">
        <text>1,6-anhydro-N-acetyl-beta-muramate + ATP + H2O = N-acetyl-D-muramate 6-phosphate + ADP + H(+)</text>
        <dbReference type="Rhea" id="RHEA:24952"/>
        <dbReference type="ChEBI" id="CHEBI:15377"/>
        <dbReference type="ChEBI" id="CHEBI:15378"/>
        <dbReference type="ChEBI" id="CHEBI:30616"/>
        <dbReference type="ChEBI" id="CHEBI:58690"/>
        <dbReference type="ChEBI" id="CHEBI:58722"/>
        <dbReference type="ChEBI" id="CHEBI:456216"/>
        <dbReference type="EC" id="2.7.1.170"/>
    </reaction>
</comment>
<dbReference type="Pfam" id="PF03702">
    <property type="entry name" value="AnmK"/>
    <property type="match status" value="1"/>
</dbReference>
<dbReference type="GO" id="GO:0016301">
    <property type="term" value="F:kinase activity"/>
    <property type="evidence" value="ECO:0007669"/>
    <property type="project" value="UniProtKB-KW"/>
</dbReference>
<dbReference type="CDD" id="cd24050">
    <property type="entry name" value="ASKHA_NBD_ANMK"/>
    <property type="match status" value="1"/>
</dbReference>
<dbReference type="NCBIfam" id="NF007139">
    <property type="entry name" value="PRK09585.1-3"/>
    <property type="match status" value="1"/>
</dbReference>
<dbReference type="SUPFAM" id="SSF53067">
    <property type="entry name" value="Actin-like ATPase domain"/>
    <property type="match status" value="1"/>
</dbReference>
<comment type="caution">
    <text evidence="2">The sequence shown here is derived from an EMBL/GenBank/DDBJ whole genome shotgun (WGS) entry which is preliminary data.</text>
</comment>
<comment type="similarity">
    <text evidence="1">Belongs to the anhydro-N-acetylmuramic acid kinase family.</text>
</comment>
<protein>
    <recommendedName>
        <fullName evidence="1">Anhydro-N-acetylmuramic acid kinase</fullName>
        <ecNumber evidence="1">2.7.1.170</ecNumber>
    </recommendedName>
    <alternativeName>
        <fullName evidence="1">AnhMurNAc kinase</fullName>
    </alternativeName>
</protein>
<evidence type="ECO:0000313" key="2">
    <source>
        <dbReference type="EMBL" id="MCX2979159.1"/>
    </source>
</evidence>
<keyword evidence="1 2" id="KW-0418">Kinase</keyword>
<dbReference type="Gene3D" id="3.30.420.40">
    <property type="match status" value="2"/>
</dbReference>
<organism evidence="2 3">
    <name type="scientific">Candidatus Marimicrobium litorale</name>
    <dbReference type="NCBI Taxonomy" id="2518991"/>
    <lineage>
        <taxon>Bacteria</taxon>
        <taxon>Pseudomonadati</taxon>
        <taxon>Pseudomonadota</taxon>
        <taxon>Gammaproteobacteria</taxon>
        <taxon>Cellvibrionales</taxon>
        <taxon>Halieaceae</taxon>
        <taxon>Marimicrobium</taxon>
    </lineage>
</organism>